<evidence type="ECO:0000313" key="1">
    <source>
        <dbReference type="EMBL" id="PXX95171.1"/>
    </source>
</evidence>
<dbReference type="RefSeq" id="WP_110363978.1">
    <property type="nucleotide sequence ID" value="NZ_QFLI01000017.1"/>
</dbReference>
<dbReference type="AlphaFoldDB" id="A0A2V4A4Q8"/>
<proteinExistence type="predicted"/>
<comment type="caution">
    <text evidence="1">The sequence shown here is derived from an EMBL/GenBank/DDBJ whole genome shotgun (WGS) entry which is preliminary data.</text>
</comment>
<gene>
    <name evidence="1" type="ORF">DF185_22595</name>
</gene>
<protein>
    <submittedName>
        <fullName evidence="1">Uncharacterized protein</fullName>
    </submittedName>
</protein>
<dbReference type="Proteomes" id="UP000248079">
    <property type="component" value="Unassembled WGS sequence"/>
</dbReference>
<sequence length="292" mass="33026">MKKNSLILIALIFVFTNLKAEKLSWEGVVSFTHNKQNEVAYLELNDIAITGAIEVTIFGGWNRSASFGKLTRLFSFYHPKGRNEIHEYSSEVITAHGNIAKTYGIGDMIAHNNKIRIPIYKLNAYSATGMHVHIDIYSNVASTIKNNLSLTETFSEDIGPRPVNKRSFNTLAIGSDKIPNGYSLAVKGNAVFDEVQVKATTNWPDYVFEEDYSIQSLEEVEQFIQNNKHLPNMPSAKEVESEGIGLAKMNKLLLQKIEELTLYTIEQQKILKQQGNKIEELEKRINQENNND</sequence>
<evidence type="ECO:0000313" key="2">
    <source>
        <dbReference type="Proteomes" id="UP000248079"/>
    </source>
</evidence>
<keyword evidence="2" id="KW-1185">Reference proteome</keyword>
<name>A0A2V4A4Q8_9BACT</name>
<reference evidence="1 2" key="1">
    <citation type="submission" date="2018-05" db="EMBL/GenBank/DDBJ databases">
        <title>Marinifilum breve JC075T sp. nov., a marine bacterium isolated from Yongle Blue Hole in the South China Sea.</title>
        <authorList>
            <person name="Fu T."/>
        </authorList>
    </citation>
    <scope>NUCLEOTIDE SEQUENCE [LARGE SCALE GENOMIC DNA]</scope>
    <source>
        <strain evidence="1 2">JC075</strain>
    </source>
</reference>
<dbReference type="OrthoDB" id="769954at2"/>
<organism evidence="1 2">
    <name type="scientific">Marinifilum breve</name>
    <dbReference type="NCBI Taxonomy" id="2184082"/>
    <lineage>
        <taxon>Bacteria</taxon>
        <taxon>Pseudomonadati</taxon>
        <taxon>Bacteroidota</taxon>
        <taxon>Bacteroidia</taxon>
        <taxon>Marinilabiliales</taxon>
        <taxon>Marinifilaceae</taxon>
    </lineage>
</organism>
<accession>A0A2V4A4Q8</accession>
<dbReference type="EMBL" id="QFLI01000017">
    <property type="protein sequence ID" value="PXX95171.1"/>
    <property type="molecule type" value="Genomic_DNA"/>
</dbReference>